<feature type="domain" description="RRM" evidence="5">
    <location>
        <begin position="6"/>
        <end position="80"/>
    </location>
</feature>
<dbReference type="PANTHER" id="PTHR15592">
    <property type="entry name" value="MATRIN 3/NUCLEAR PROTEIN 220-RELATED"/>
    <property type="match status" value="1"/>
</dbReference>
<dbReference type="SUPFAM" id="SSF54928">
    <property type="entry name" value="RNA-binding domain, RBD"/>
    <property type="match status" value="3"/>
</dbReference>
<sequence length="815" mass="90083">MAEPSRVIHIRNVGHEISESDLLQVVQPFGTVAKLVMLRAKNQALVQMEDLAASVSAIQYYTTIQPSVRGRNVYLQYSSHQELTTDQSSHGRNPDQDEPNRILLVTVHHMLYPMTVEVLHQVFSPYGFVEKIVTFQKSAGFQALIQFESRQSGIQAAGALHGRNIYDGCCQLDIQYSNLTELQVHYNNDRSRDFTNPSLPTEQRPRSSQPGFNDPSGIFGFQQPGAAYAQMGQAAMVAAAFGGTLPPGVTGTNDRCTLIVSNLNSDRVDADKLFNLFSIYGNIVRIKVLRNKPDHALVQMADGLQAELAVHYLKGAMLLGQKLEVNFSKYPTITPAPDANDYSTSNLNRFNSNVVKNYRHCCAPTKMIHISALSQEITEDAILDHVSEHGTVVKSKLFEAGGKTQALVQFESEEAATEALVSRSLFSPRRASASSARRFAFRLASALLLPLRRASPLRRARLRRPPPRPAASPPSASRRRAPPPLRSRVPPPPPASASSPPPPSRPLSPLSRASRPLSGFAAPPPHVAAPPGQDDDVEMMSLLVEVQSFEDHAKLMDQRRGSTMGRTTIYRNRALGHEHLMEDYFAEVPTYPPRLFRRRYRMRRSLFVKIVIDCEAASTYFKRRRSAAGIMGFSAYQKISAAMRVLAYGVPADYTDEYLRIRQDTTTESVRRFAKLVIRLYDSRSDRSYLSDSEDELYLSYPVADHAGGGDSKEESEIADLFDFLLSHGPAEAKVQPPPPPADHPAAAEVADRSVAEAAPSPEMVVPAAGSVSCFGCGREPALRLVPVEHVCFCQPCRSNPSRWSYCAFCDGPLH</sequence>
<proteinExistence type="predicted"/>
<protein>
    <recommendedName>
        <fullName evidence="5">RRM domain-containing protein</fullName>
    </recommendedName>
</protein>
<feature type="compositionally biased region" description="Low complexity" evidence="4">
    <location>
        <begin position="507"/>
        <end position="518"/>
    </location>
</feature>
<dbReference type="Gene3D" id="3.30.70.330">
    <property type="match status" value="4"/>
</dbReference>
<dbReference type="GO" id="GO:0003723">
    <property type="term" value="F:RNA binding"/>
    <property type="evidence" value="ECO:0007669"/>
    <property type="project" value="UniProtKB-UniRule"/>
</dbReference>
<evidence type="ECO:0000259" key="5">
    <source>
        <dbReference type="PROSITE" id="PS50102"/>
    </source>
</evidence>
<feature type="region of interest" description="Disordered" evidence="4">
    <location>
        <begin position="458"/>
        <end position="534"/>
    </location>
</feature>
<evidence type="ECO:0000313" key="7">
    <source>
        <dbReference type="Proteomes" id="UP001231189"/>
    </source>
</evidence>
<dbReference type="InterPro" id="IPR035979">
    <property type="entry name" value="RBD_domain_sf"/>
</dbReference>
<feature type="region of interest" description="Disordered" evidence="4">
    <location>
        <begin position="733"/>
        <end position="754"/>
    </location>
</feature>
<reference evidence="6" key="1">
    <citation type="submission" date="2023-07" db="EMBL/GenBank/DDBJ databases">
        <title>A chromosome-level genome assembly of Lolium multiflorum.</title>
        <authorList>
            <person name="Chen Y."/>
            <person name="Copetti D."/>
            <person name="Kolliker R."/>
            <person name="Studer B."/>
        </authorList>
    </citation>
    <scope>NUCLEOTIDE SEQUENCE</scope>
    <source>
        <strain evidence="6">02402/16</strain>
        <tissue evidence="6">Leaf</tissue>
    </source>
</reference>
<dbReference type="EMBL" id="JAUUTY010000003">
    <property type="protein sequence ID" value="KAK1668611.1"/>
    <property type="molecule type" value="Genomic_DNA"/>
</dbReference>
<dbReference type="Proteomes" id="UP001231189">
    <property type="component" value="Unassembled WGS sequence"/>
</dbReference>
<dbReference type="InterPro" id="IPR021790">
    <property type="entry name" value="PTBP1-like_RRM2"/>
</dbReference>
<evidence type="ECO:0000256" key="1">
    <source>
        <dbReference type="ARBA" id="ARBA00022737"/>
    </source>
</evidence>
<feature type="compositionally biased region" description="Pro residues" evidence="4">
    <location>
        <begin position="482"/>
        <end position="506"/>
    </location>
</feature>
<dbReference type="Pfam" id="PF11835">
    <property type="entry name" value="RRM_8"/>
    <property type="match status" value="1"/>
</dbReference>
<dbReference type="AlphaFoldDB" id="A0AAD8T2A8"/>
<keyword evidence="1" id="KW-0677">Repeat</keyword>
<accession>A0AAD8T2A8</accession>
<name>A0AAD8T2A8_LOLMU</name>
<organism evidence="6 7">
    <name type="scientific">Lolium multiflorum</name>
    <name type="common">Italian ryegrass</name>
    <name type="synonym">Lolium perenne subsp. multiflorum</name>
    <dbReference type="NCBI Taxonomy" id="4521"/>
    <lineage>
        <taxon>Eukaryota</taxon>
        <taxon>Viridiplantae</taxon>
        <taxon>Streptophyta</taxon>
        <taxon>Embryophyta</taxon>
        <taxon>Tracheophyta</taxon>
        <taxon>Spermatophyta</taxon>
        <taxon>Magnoliopsida</taxon>
        <taxon>Liliopsida</taxon>
        <taxon>Poales</taxon>
        <taxon>Poaceae</taxon>
        <taxon>BOP clade</taxon>
        <taxon>Pooideae</taxon>
        <taxon>Poodae</taxon>
        <taxon>Poeae</taxon>
        <taxon>Poeae Chloroplast Group 2 (Poeae type)</taxon>
        <taxon>Loliodinae</taxon>
        <taxon>Loliinae</taxon>
        <taxon>Lolium</taxon>
    </lineage>
</organism>
<dbReference type="InterPro" id="IPR034797">
    <property type="entry name" value="PTBPH3_RRM3"/>
</dbReference>
<dbReference type="PROSITE" id="PS50102">
    <property type="entry name" value="RRM"/>
    <property type="match status" value="3"/>
</dbReference>
<dbReference type="Pfam" id="PF00076">
    <property type="entry name" value="RRM_1"/>
    <property type="match status" value="1"/>
</dbReference>
<dbReference type="InterPro" id="IPR000504">
    <property type="entry name" value="RRM_dom"/>
</dbReference>
<evidence type="ECO:0000256" key="2">
    <source>
        <dbReference type="ARBA" id="ARBA00022884"/>
    </source>
</evidence>
<dbReference type="InterPro" id="IPR012677">
    <property type="entry name" value="Nucleotide-bd_a/b_plait_sf"/>
</dbReference>
<feature type="compositionally biased region" description="Polar residues" evidence="4">
    <location>
        <begin position="194"/>
        <end position="211"/>
    </location>
</feature>
<dbReference type="Pfam" id="PF13893">
    <property type="entry name" value="RRM_5"/>
    <property type="match status" value="2"/>
</dbReference>
<evidence type="ECO:0000313" key="6">
    <source>
        <dbReference type="EMBL" id="KAK1668611.1"/>
    </source>
</evidence>
<dbReference type="CDD" id="cd12698">
    <property type="entry name" value="RRM3_PTBPH3"/>
    <property type="match status" value="1"/>
</dbReference>
<keyword evidence="7" id="KW-1185">Reference proteome</keyword>
<feature type="region of interest" description="Disordered" evidence="4">
    <location>
        <begin position="189"/>
        <end position="215"/>
    </location>
</feature>
<keyword evidence="2 3" id="KW-0694">RNA-binding</keyword>
<feature type="domain" description="RRM" evidence="5">
    <location>
        <begin position="366"/>
        <end position="438"/>
    </location>
</feature>
<feature type="domain" description="RRM" evidence="5">
    <location>
        <begin position="256"/>
        <end position="330"/>
    </location>
</feature>
<dbReference type="SMART" id="SM00360">
    <property type="entry name" value="RRM"/>
    <property type="match status" value="4"/>
</dbReference>
<gene>
    <name evidence="6" type="ORF">QYE76_056770</name>
</gene>
<comment type="caution">
    <text evidence="6">The sequence shown here is derived from an EMBL/GenBank/DDBJ whole genome shotgun (WGS) entry which is preliminary data.</text>
</comment>
<evidence type="ECO:0000256" key="4">
    <source>
        <dbReference type="SAM" id="MobiDB-lite"/>
    </source>
</evidence>
<evidence type="ECO:0000256" key="3">
    <source>
        <dbReference type="PROSITE-ProRule" id="PRU00176"/>
    </source>
</evidence>